<keyword evidence="3" id="KW-0276">Fatty acid metabolism</keyword>
<dbReference type="GO" id="GO:0016874">
    <property type="term" value="F:ligase activity"/>
    <property type="evidence" value="ECO:0007669"/>
    <property type="project" value="UniProtKB-KW"/>
</dbReference>
<reference evidence="7" key="3">
    <citation type="submission" date="2023-04" db="EMBL/GenBank/DDBJ databases">
        <title>Complete genome sequence of a phthalic acid esters degrading bacterial strain.</title>
        <authorList>
            <person name="Weng L."/>
            <person name="Jia Y."/>
            <person name="Ren L."/>
        </authorList>
    </citation>
    <scope>NUCLEOTIDE SEQUENCE</scope>
    <source>
        <strain evidence="7">RL-LY01</strain>
    </source>
</reference>
<protein>
    <submittedName>
        <fullName evidence="7">AMP-binding protein</fullName>
    </submittedName>
</protein>
<proteinExistence type="inferred from homology"/>
<evidence type="ECO:0000313" key="8">
    <source>
        <dbReference type="Proteomes" id="UP001152308"/>
    </source>
</evidence>
<dbReference type="GO" id="GO:0006631">
    <property type="term" value="P:fatty acid metabolic process"/>
    <property type="evidence" value="ECO:0007669"/>
    <property type="project" value="UniProtKB-KW"/>
</dbReference>
<dbReference type="Gene3D" id="3.30.300.30">
    <property type="match status" value="1"/>
</dbReference>
<evidence type="ECO:0000256" key="4">
    <source>
        <dbReference type="ARBA" id="ARBA00023098"/>
    </source>
</evidence>
<dbReference type="EMBL" id="CP121270">
    <property type="protein sequence ID" value="WFP23324.1"/>
    <property type="molecule type" value="Genomic_DNA"/>
</dbReference>
<dbReference type="Proteomes" id="UP001213504">
    <property type="component" value="Chromosome"/>
</dbReference>
<reference evidence="6" key="2">
    <citation type="submission" date="2022-01" db="EMBL/GenBank/DDBJ databases">
        <authorList>
            <person name="Sanchez-Suarez J."/>
            <person name="Villamil L."/>
            <person name="Diaz L.E."/>
        </authorList>
    </citation>
    <scope>NUCLEOTIDE SEQUENCE</scope>
    <source>
        <strain evidence="6">EUFUS-Z928</strain>
    </source>
</reference>
<dbReference type="SUPFAM" id="SSF56801">
    <property type="entry name" value="Acetyl-CoA synthetase-like"/>
    <property type="match status" value="1"/>
</dbReference>
<keyword evidence="2" id="KW-0436">Ligase</keyword>
<accession>A0AAX3T2J2</accession>
<gene>
    <name evidence="6" type="ORF">L2299_22430</name>
    <name evidence="7" type="ORF">P9A14_14200</name>
</gene>
<reference evidence="6" key="1">
    <citation type="journal article" date="2022" name="Data Brief">
        <title>Draft genome sequence data of Gordonia hongkongensis strain EUFUS-Z928 isolated from the octocoral Eunicea fusca.</title>
        <authorList>
            <person name="Sanchez-Suarez J."/>
            <person name="Diaz L."/>
            <person name="Melo-Bolivar J."/>
            <person name="Villamil L."/>
        </authorList>
    </citation>
    <scope>NUCLEOTIDE SEQUENCE</scope>
    <source>
        <strain evidence="6">EUFUS-Z928</strain>
    </source>
</reference>
<evidence type="ECO:0000256" key="1">
    <source>
        <dbReference type="ARBA" id="ARBA00006432"/>
    </source>
</evidence>
<comment type="similarity">
    <text evidence="1">Belongs to the ATP-dependent AMP-binding enzyme family.</text>
</comment>
<dbReference type="InterPro" id="IPR000873">
    <property type="entry name" value="AMP-dep_synth/lig_dom"/>
</dbReference>
<dbReference type="Gene3D" id="3.40.50.12780">
    <property type="entry name" value="N-terminal domain of ligase-like"/>
    <property type="match status" value="1"/>
</dbReference>
<dbReference type="InterPro" id="IPR020845">
    <property type="entry name" value="AMP-binding_CS"/>
</dbReference>
<sequence>MSHNVAPKVTTHYIYRGDRTAVIDGALRLTYADLYRRVGHVTAALEALGVRPGDRVAALCANSAVMLELHSAVPAHGSVLVPLNIRLSEPELVYILEHSGATLLVATVEFADRARAVAESVGIRVVVGGSADGADEYESLLAQAGAPVRRETDERGLLAINYTSGTTGRPKGVMYHHRGAYLQSLAMAYHSGLGPGSTYLWTLPMFHCDGWCFTWAVIAAGGTNLCLRSIDTGRIWRHLTEDGVTHFSAAPTVLTMIAEDPSAARLDRVVRAATGGAPPSPALLSRMAGLGIEITHLYGMTETFGPIVVNEWQPQWDDATDDERAVRKARQGIGNIVAGRVRVVSDEGRDVPSDGETIGELVVRGNNVMLGYYRDPEATAAATVDGWLRTGDLAVMHADGYVEIRDRSKDVIISGGENIASVEVERVLDSHPDVVESAVVGRTDEERAPQSGLTTPPR</sequence>
<dbReference type="InterPro" id="IPR042099">
    <property type="entry name" value="ANL_N_sf"/>
</dbReference>
<dbReference type="PANTHER" id="PTHR43859:SF4">
    <property type="entry name" value="BUTANOATE--COA LIGASE AAE1-RELATED"/>
    <property type="match status" value="1"/>
</dbReference>
<name>A0AAX3T2J2_9ACTN</name>
<evidence type="ECO:0000259" key="5">
    <source>
        <dbReference type="Pfam" id="PF00501"/>
    </source>
</evidence>
<keyword evidence="8" id="KW-1185">Reference proteome</keyword>
<feature type="domain" description="AMP-dependent synthetase/ligase" evidence="5">
    <location>
        <begin position="17"/>
        <end position="373"/>
    </location>
</feature>
<dbReference type="Proteomes" id="UP001152308">
    <property type="component" value="Unassembled WGS sequence"/>
</dbReference>
<organism evidence="7 9">
    <name type="scientific">Gordonia hongkongensis</name>
    <dbReference type="NCBI Taxonomy" id="1701090"/>
    <lineage>
        <taxon>Bacteria</taxon>
        <taxon>Bacillati</taxon>
        <taxon>Actinomycetota</taxon>
        <taxon>Actinomycetes</taxon>
        <taxon>Mycobacteriales</taxon>
        <taxon>Gordoniaceae</taxon>
        <taxon>Gordonia</taxon>
    </lineage>
</organism>
<dbReference type="InterPro" id="IPR045851">
    <property type="entry name" value="AMP-bd_C_sf"/>
</dbReference>
<dbReference type="Pfam" id="PF00501">
    <property type="entry name" value="AMP-binding"/>
    <property type="match status" value="1"/>
</dbReference>
<dbReference type="EMBL" id="JAKJLQ010000031">
    <property type="protein sequence ID" value="MDF6103794.1"/>
    <property type="molecule type" value="Genomic_DNA"/>
</dbReference>
<evidence type="ECO:0000313" key="9">
    <source>
        <dbReference type="Proteomes" id="UP001213504"/>
    </source>
</evidence>
<dbReference type="AlphaFoldDB" id="A0AAX3T2J2"/>
<keyword evidence="4" id="KW-0443">Lipid metabolism</keyword>
<dbReference type="RefSeq" id="WP_083229510.1">
    <property type="nucleotide sequence ID" value="NZ_CP121270.1"/>
</dbReference>
<dbReference type="PANTHER" id="PTHR43859">
    <property type="entry name" value="ACYL-ACTIVATING ENZYME"/>
    <property type="match status" value="1"/>
</dbReference>
<dbReference type="PROSITE" id="PS00455">
    <property type="entry name" value="AMP_BINDING"/>
    <property type="match status" value="1"/>
</dbReference>
<evidence type="ECO:0000313" key="7">
    <source>
        <dbReference type="EMBL" id="WFP23324.1"/>
    </source>
</evidence>
<evidence type="ECO:0000256" key="3">
    <source>
        <dbReference type="ARBA" id="ARBA00022832"/>
    </source>
</evidence>
<evidence type="ECO:0000313" key="6">
    <source>
        <dbReference type="EMBL" id="MDF6103794.1"/>
    </source>
</evidence>
<evidence type="ECO:0000256" key="2">
    <source>
        <dbReference type="ARBA" id="ARBA00022598"/>
    </source>
</evidence>